<gene>
    <name evidence="3" type="ORF">SFC79_03125</name>
</gene>
<evidence type="ECO:0000256" key="1">
    <source>
        <dbReference type="SAM" id="SignalP"/>
    </source>
</evidence>
<evidence type="ECO:0000313" key="4">
    <source>
        <dbReference type="Proteomes" id="UP001291999"/>
    </source>
</evidence>
<dbReference type="RefSeq" id="WP_322423182.1">
    <property type="nucleotide sequence ID" value="NZ_JAXQPW010000001.1"/>
</dbReference>
<proteinExistence type="predicted"/>
<dbReference type="SMART" id="SM00858">
    <property type="entry name" value="SAF"/>
    <property type="match status" value="1"/>
</dbReference>
<dbReference type="CDD" id="cd11614">
    <property type="entry name" value="SAF_CpaB_FlgA_like"/>
    <property type="match status" value="1"/>
</dbReference>
<organism evidence="3 4">
    <name type="scientific">Nocardioides renjunii</name>
    <dbReference type="NCBI Taxonomy" id="3095075"/>
    <lineage>
        <taxon>Bacteria</taxon>
        <taxon>Bacillati</taxon>
        <taxon>Actinomycetota</taxon>
        <taxon>Actinomycetes</taxon>
        <taxon>Propionibacteriales</taxon>
        <taxon>Nocardioidaceae</taxon>
        <taxon>Nocardioides</taxon>
    </lineage>
</organism>
<name>A0ABU5K770_9ACTN</name>
<feature type="signal peptide" evidence="1">
    <location>
        <begin position="1"/>
        <end position="44"/>
    </location>
</feature>
<feature type="chain" id="PRO_5046590626" evidence="1">
    <location>
        <begin position="45"/>
        <end position="211"/>
    </location>
</feature>
<keyword evidence="1" id="KW-0732">Signal</keyword>
<sequence>MLATGLPPMRRRVRAVRHQLRRRRRLIAAALTAAAALSALRTLAPPPADTVEVLVAARDLPSGTVLDDDDLAVRAFPRELAPTGAASDATGRVLAGPLTRGEVVTDVRVVGPGLALAQPGDTVLPVRLPDAGMAGLLQAGDEVDLVATDPADGTSTVVAQDVRVLATPTGVPDGPAGASGGALVVVGTSATEAVEVASAALSQFLTVSWSR</sequence>
<comment type="caution">
    <text evidence="3">The sequence shown here is derived from an EMBL/GenBank/DDBJ whole genome shotgun (WGS) entry which is preliminary data.</text>
</comment>
<reference evidence="3 4" key="1">
    <citation type="submission" date="2023-11" db="EMBL/GenBank/DDBJ databases">
        <title>Novel species in genus Nocardioides.</title>
        <authorList>
            <person name="Zhou H."/>
        </authorList>
    </citation>
    <scope>NUCLEOTIDE SEQUENCE [LARGE SCALE GENOMIC DNA]</scope>
    <source>
        <strain evidence="3 4">S-58</strain>
    </source>
</reference>
<keyword evidence="4" id="KW-1185">Reference proteome</keyword>
<dbReference type="EMBL" id="JAXQPW010000001">
    <property type="protein sequence ID" value="MDZ5660746.1"/>
    <property type="molecule type" value="Genomic_DNA"/>
</dbReference>
<dbReference type="Pfam" id="PF08666">
    <property type="entry name" value="SAF"/>
    <property type="match status" value="1"/>
</dbReference>
<evidence type="ECO:0000259" key="2">
    <source>
        <dbReference type="SMART" id="SM00858"/>
    </source>
</evidence>
<dbReference type="InterPro" id="IPR013974">
    <property type="entry name" value="SAF"/>
</dbReference>
<feature type="domain" description="SAF" evidence="2">
    <location>
        <begin position="51"/>
        <end position="110"/>
    </location>
</feature>
<evidence type="ECO:0000313" key="3">
    <source>
        <dbReference type="EMBL" id="MDZ5660746.1"/>
    </source>
</evidence>
<protein>
    <submittedName>
        <fullName evidence="3">SAF domain-containing protein</fullName>
    </submittedName>
</protein>
<accession>A0ABU5K770</accession>
<dbReference type="Proteomes" id="UP001291999">
    <property type="component" value="Unassembled WGS sequence"/>
</dbReference>